<dbReference type="EMBL" id="JBDPGJ010000001">
    <property type="protein sequence ID" value="MEX0404054.1"/>
    <property type="molecule type" value="Genomic_DNA"/>
</dbReference>
<dbReference type="InterPro" id="IPR010064">
    <property type="entry name" value="HK97-gp10_tail"/>
</dbReference>
<dbReference type="Pfam" id="PF04883">
    <property type="entry name" value="HK97-gp10_like"/>
    <property type="match status" value="1"/>
</dbReference>
<name>A0ABV3SBC6_9HYPH</name>
<gene>
    <name evidence="1" type="ORF">ABGN05_00080</name>
</gene>
<sequence>MSAQSQKLSRRLNAIPKAVKRAVVPALEQSGNELVGAMRNLAPKDTHALEHSIKYTMPGNATPPYSQPGGSRVAAENQVLVTAGNDEVRYPHLVEYGTAHAPAQPYFWPAFRLKRKRLANRIKRAIRKAVRGA</sequence>
<accession>A0ABV3SBC6</accession>
<evidence type="ECO:0000313" key="1">
    <source>
        <dbReference type="EMBL" id="MEX0404054.1"/>
    </source>
</evidence>
<dbReference type="Proteomes" id="UP001556692">
    <property type="component" value="Unassembled WGS sequence"/>
</dbReference>
<reference evidence="1 2" key="1">
    <citation type="submission" date="2024-05" db="EMBL/GenBank/DDBJ databases">
        <authorList>
            <person name="Jiang F."/>
        </authorList>
    </citation>
    <scope>NUCLEOTIDE SEQUENCE [LARGE SCALE GENOMIC DNA]</scope>
    <source>
        <strain evidence="1 2">LZ166</strain>
    </source>
</reference>
<proteinExistence type="predicted"/>
<comment type="caution">
    <text evidence="1">The sequence shown here is derived from an EMBL/GenBank/DDBJ whole genome shotgun (WGS) entry which is preliminary data.</text>
</comment>
<protein>
    <submittedName>
        <fullName evidence="1">HK97-gp10 family putative phage morphogenesis protein</fullName>
    </submittedName>
</protein>
<organism evidence="1 2">
    <name type="scientific">Aquibium pacificus</name>
    <dbReference type="NCBI Taxonomy" id="3153579"/>
    <lineage>
        <taxon>Bacteria</taxon>
        <taxon>Pseudomonadati</taxon>
        <taxon>Pseudomonadota</taxon>
        <taxon>Alphaproteobacteria</taxon>
        <taxon>Hyphomicrobiales</taxon>
        <taxon>Phyllobacteriaceae</taxon>
        <taxon>Aquibium</taxon>
    </lineage>
</organism>
<dbReference type="NCBIfam" id="TIGR01725">
    <property type="entry name" value="phge_HK97_gp10"/>
    <property type="match status" value="1"/>
</dbReference>
<evidence type="ECO:0000313" key="2">
    <source>
        <dbReference type="Proteomes" id="UP001556692"/>
    </source>
</evidence>
<dbReference type="RefSeq" id="WP_367951962.1">
    <property type="nucleotide sequence ID" value="NZ_JBDPGJ010000001.1"/>
</dbReference>
<keyword evidence="2" id="KW-1185">Reference proteome</keyword>